<dbReference type="EMBL" id="PDUD01000065">
    <property type="protein sequence ID" value="PHN01030.1"/>
    <property type="molecule type" value="Genomic_DNA"/>
</dbReference>
<evidence type="ECO:0000313" key="2">
    <source>
        <dbReference type="Proteomes" id="UP000223913"/>
    </source>
</evidence>
<gene>
    <name evidence="1" type="ORF">CRP01_39180</name>
</gene>
<dbReference type="InterPro" id="IPR011990">
    <property type="entry name" value="TPR-like_helical_dom_sf"/>
</dbReference>
<evidence type="ECO:0008006" key="3">
    <source>
        <dbReference type="Google" id="ProtNLM"/>
    </source>
</evidence>
<keyword evidence="2" id="KW-1185">Reference proteome</keyword>
<accession>A0A2D0MXX5</accession>
<dbReference type="AlphaFoldDB" id="A0A2D0MXX5"/>
<organism evidence="1 2">
    <name type="scientific">Flavilitoribacter nigricans (strain ATCC 23147 / DSM 23189 / NBRC 102662 / NCIMB 1420 / SS-2)</name>
    <name type="common">Lewinella nigricans</name>
    <dbReference type="NCBI Taxonomy" id="1122177"/>
    <lineage>
        <taxon>Bacteria</taxon>
        <taxon>Pseudomonadati</taxon>
        <taxon>Bacteroidota</taxon>
        <taxon>Saprospiria</taxon>
        <taxon>Saprospirales</taxon>
        <taxon>Lewinellaceae</taxon>
        <taxon>Flavilitoribacter</taxon>
    </lineage>
</organism>
<name>A0A2D0MXX5_FLAN2</name>
<dbReference type="Proteomes" id="UP000223913">
    <property type="component" value="Unassembled WGS sequence"/>
</dbReference>
<proteinExistence type="predicted"/>
<comment type="caution">
    <text evidence="1">The sequence shown here is derived from an EMBL/GenBank/DDBJ whole genome shotgun (WGS) entry which is preliminary data.</text>
</comment>
<dbReference type="SUPFAM" id="SSF48452">
    <property type="entry name" value="TPR-like"/>
    <property type="match status" value="1"/>
</dbReference>
<dbReference type="RefSeq" id="WP_099155562.1">
    <property type="nucleotide sequence ID" value="NZ_PDUD01000065.1"/>
</dbReference>
<reference evidence="1 2" key="1">
    <citation type="submission" date="2017-10" db="EMBL/GenBank/DDBJ databases">
        <title>The draft genome sequence of Lewinella nigricans NBRC 102662.</title>
        <authorList>
            <person name="Wang K."/>
        </authorList>
    </citation>
    <scope>NUCLEOTIDE SEQUENCE [LARGE SCALE GENOMIC DNA]</scope>
    <source>
        <strain evidence="1 2">NBRC 102662</strain>
    </source>
</reference>
<evidence type="ECO:0000313" key="1">
    <source>
        <dbReference type="EMBL" id="PHN01030.1"/>
    </source>
</evidence>
<protein>
    <recommendedName>
        <fullName evidence="3">Tetratricopeptide repeat protein</fullName>
    </recommendedName>
</protein>
<sequence>MQYQKIVSGKFLIELHNSWSGQESVFVNGQLVSRKGSFWGTNHCFTVQEGGELVRFILTTKVKNGMQVVFDLSRDGKMVAEDVAIPYGSMPEKPHLKLKRSAQKHLQEYELDLALEHLEEAQLLAPTDPELFFHMACAYSVLEQPLKGFECLQRAIELGLQDQSTILSHDMLAYLRMHPAFSDFKASGYSRFGKVFFKKRKEAIEA</sequence>
<dbReference type="Gene3D" id="1.25.40.10">
    <property type="entry name" value="Tetratricopeptide repeat domain"/>
    <property type="match status" value="1"/>
</dbReference>
<dbReference type="OrthoDB" id="1446628at2"/>